<evidence type="ECO:0000313" key="2">
    <source>
        <dbReference type="Proteomes" id="UP001064048"/>
    </source>
</evidence>
<protein>
    <submittedName>
        <fullName evidence="1">Uncharacterized protein</fullName>
    </submittedName>
</protein>
<organism evidence="1 2">
    <name type="scientific">Choristoneura fumiferana</name>
    <name type="common">Spruce budworm moth</name>
    <name type="synonym">Archips fumiferana</name>
    <dbReference type="NCBI Taxonomy" id="7141"/>
    <lineage>
        <taxon>Eukaryota</taxon>
        <taxon>Metazoa</taxon>
        <taxon>Ecdysozoa</taxon>
        <taxon>Arthropoda</taxon>
        <taxon>Hexapoda</taxon>
        <taxon>Insecta</taxon>
        <taxon>Pterygota</taxon>
        <taxon>Neoptera</taxon>
        <taxon>Endopterygota</taxon>
        <taxon>Lepidoptera</taxon>
        <taxon>Glossata</taxon>
        <taxon>Ditrysia</taxon>
        <taxon>Tortricoidea</taxon>
        <taxon>Tortricidae</taxon>
        <taxon>Tortricinae</taxon>
        <taxon>Choristoneura</taxon>
    </lineage>
</organism>
<gene>
    <name evidence="1" type="ORF">MSG28_013825</name>
</gene>
<dbReference type="EMBL" id="CM046124">
    <property type="protein sequence ID" value="KAI8432915.1"/>
    <property type="molecule type" value="Genomic_DNA"/>
</dbReference>
<name>A0ACC0K937_CHOFU</name>
<reference evidence="1 2" key="1">
    <citation type="journal article" date="2022" name="Genome Biol. Evol.">
        <title>The Spruce Budworm Genome: Reconstructing the Evolutionary History of Antifreeze Proteins.</title>
        <authorList>
            <person name="Beliveau C."/>
            <person name="Gagne P."/>
            <person name="Picq S."/>
            <person name="Vernygora O."/>
            <person name="Keeling C.I."/>
            <person name="Pinkney K."/>
            <person name="Doucet D."/>
            <person name="Wen F."/>
            <person name="Johnston J.S."/>
            <person name="Maaroufi H."/>
            <person name="Boyle B."/>
            <person name="Laroche J."/>
            <person name="Dewar K."/>
            <person name="Juretic N."/>
            <person name="Blackburn G."/>
            <person name="Nisole A."/>
            <person name="Brunet B."/>
            <person name="Brandao M."/>
            <person name="Lumley L."/>
            <person name="Duan J."/>
            <person name="Quan G."/>
            <person name="Lucarotti C.J."/>
            <person name="Roe A.D."/>
            <person name="Sperling F.A.H."/>
            <person name="Levesque R.C."/>
            <person name="Cusson M."/>
        </authorList>
    </citation>
    <scope>NUCLEOTIDE SEQUENCE [LARGE SCALE GENOMIC DNA]</scope>
    <source>
        <strain evidence="1">Glfc:IPQL:Cfum</strain>
    </source>
</reference>
<proteinExistence type="predicted"/>
<keyword evidence="2" id="KW-1185">Reference proteome</keyword>
<evidence type="ECO:0000313" key="1">
    <source>
        <dbReference type="EMBL" id="KAI8432915.1"/>
    </source>
</evidence>
<sequence length="107" mass="12940">MYHNCPYARRGDLLRDGCPPADPRRTSRYKVGPPYRLKKEKDIMFDIMDSGPVQAVMTVYHDFFHYRDGIYRRSRYGDNQLQGLHSVRIVGWGEDHRDKYWYHWIDE</sequence>
<accession>A0ACC0K937</accession>
<comment type="caution">
    <text evidence="1">The sequence shown here is derived from an EMBL/GenBank/DDBJ whole genome shotgun (WGS) entry which is preliminary data.</text>
</comment>
<dbReference type="Proteomes" id="UP001064048">
    <property type="component" value="Chromosome 24"/>
</dbReference>